<dbReference type="InterPro" id="IPR036188">
    <property type="entry name" value="FAD/NAD-bd_sf"/>
</dbReference>
<dbReference type="GO" id="GO:0004497">
    <property type="term" value="F:monooxygenase activity"/>
    <property type="evidence" value="ECO:0007669"/>
    <property type="project" value="UniProtKB-KW"/>
</dbReference>
<organism evidence="2 3">
    <name type="scientific">Aquirufa aurantiipilula</name>
    <dbReference type="NCBI Taxonomy" id="2696561"/>
    <lineage>
        <taxon>Bacteria</taxon>
        <taxon>Pseudomonadati</taxon>
        <taxon>Bacteroidota</taxon>
        <taxon>Cytophagia</taxon>
        <taxon>Cytophagales</taxon>
        <taxon>Flectobacillaceae</taxon>
        <taxon>Aquirufa</taxon>
    </lineage>
</organism>
<evidence type="ECO:0000313" key="3">
    <source>
        <dbReference type="Proteomes" id="UP001321344"/>
    </source>
</evidence>
<keyword evidence="2" id="KW-0503">Monooxygenase</keyword>
<gene>
    <name evidence="2" type="ORF">PQG43_05575</name>
</gene>
<dbReference type="PANTHER" id="PTHR46865">
    <property type="entry name" value="OXIDOREDUCTASE-RELATED"/>
    <property type="match status" value="1"/>
</dbReference>
<feature type="domain" description="FAD-binding" evidence="1">
    <location>
        <begin position="5"/>
        <end position="329"/>
    </location>
</feature>
<dbReference type="Proteomes" id="UP001321344">
    <property type="component" value="Unassembled WGS sequence"/>
</dbReference>
<name>A0ABT6BIP6_9BACT</name>
<evidence type="ECO:0000259" key="1">
    <source>
        <dbReference type="Pfam" id="PF01494"/>
    </source>
</evidence>
<proteinExistence type="predicted"/>
<keyword evidence="2" id="KW-0560">Oxidoreductase</keyword>
<dbReference type="RefSeq" id="WP_276343985.1">
    <property type="nucleotide sequence ID" value="NZ_JARJOW010000003.1"/>
</dbReference>
<dbReference type="InterPro" id="IPR002938">
    <property type="entry name" value="FAD-bd"/>
</dbReference>
<protein>
    <submittedName>
        <fullName evidence="2">FAD-dependent monooxygenase</fullName>
    </submittedName>
</protein>
<dbReference type="EMBL" id="JARJOW010000003">
    <property type="protein sequence ID" value="MDF5690324.1"/>
    <property type="molecule type" value="Genomic_DNA"/>
</dbReference>
<keyword evidence="3" id="KW-1185">Reference proteome</keyword>
<sequence>MTQKKVLISGASIAGPTLAFWLNRYGFKTTIVERAESLRLGGQNVDIKGAAQKVAQLMGIEDEIRAADTGELGVQFVNEANVIQAALPKGESNLGTSELEILRGDLVKILYNHTKDDVEYLFGNQIIQLDEIEESVKVTFQNGEIRVFDLVICADGIRSRTRGLIFGEEPVVRPVGLYVSYFTIPRAASDSRWARWYNASNARVIVMRPDNEGTTRASFSFLSEPMGYEKLSTMEQISLLKQKFSDAGWEVKRVLSALENNTDIYFDAISQVIAPRWSKGRCAMTGDAAFCPSPLTGMGVSLSVLGAYILAGELSTHTDHQQAFAAYEKVFRPYVTKIQKLPPGVPKLAHPKTKMGIFLLNTIIKIISSKAVQKLGSLFSGKEKSSTDDTIELPDYSKLVSV</sequence>
<dbReference type="InterPro" id="IPR051704">
    <property type="entry name" value="FAD_aromatic-hydroxylase"/>
</dbReference>
<evidence type="ECO:0000313" key="2">
    <source>
        <dbReference type="EMBL" id="MDF5690324.1"/>
    </source>
</evidence>
<dbReference type="Gene3D" id="3.30.9.10">
    <property type="entry name" value="D-Amino Acid Oxidase, subunit A, domain 2"/>
    <property type="match status" value="1"/>
</dbReference>
<dbReference type="PRINTS" id="PR00420">
    <property type="entry name" value="RNGMNOXGNASE"/>
</dbReference>
<accession>A0ABT6BIP6</accession>
<dbReference type="PANTHER" id="PTHR46865:SF2">
    <property type="entry name" value="MONOOXYGENASE"/>
    <property type="match status" value="1"/>
</dbReference>
<reference evidence="2 3" key="1">
    <citation type="submission" date="2023-03" db="EMBL/GenBank/DDBJ databases">
        <title>Genome sequencing of Aquirufa.</title>
        <authorList>
            <person name="Pitt A."/>
            <person name="Hahn M.W."/>
        </authorList>
    </citation>
    <scope>NUCLEOTIDE SEQUENCE [LARGE SCALE GENOMIC DNA]</scope>
    <source>
        <strain evidence="2 3">WAEICH-18A</strain>
    </source>
</reference>
<comment type="caution">
    <text evidence="2">The sequence shown here is derived from an EMBL/GenBank/DDBJ whole genome shotgun (WGS) entry which is preliminary data.</text>
</comment>
<dbReference type="Gene3D" id="3.50.50.60">
    <property type="entry name" value="FAD/NAD(P)-binding domain"/>
    <property type="match status" value="1"/>
</dbReference>
<dbReference type="SUPFAM" id="SSF51905">
    <property type="entry name" value="FAD/NAD(P)-binding domain"/>
    <property type="match status" value="1"/>
</dbReference>
<dbReference type="Pfam" id="PF01494">
    <property type="entry name" value="FAD_binding_3"/>
    <property type="match status" value="1"/>
</dbReference>